<dbReference type="AlphaFoldDB" id="A0A1V9DNK2"/>
<sequence length="220" mass="23033">MAVTPVMSKTATLGDATANSGTSAADLMNNFMTLLVAQMKNQDPTNPMDNNQMTSQLAQFNTASGVEQLNDTLNNVGTLVSSMQQMNAASWVGRKVMIAGTPVIDNASSRAAFSLESDADQVEVTLTDKEGNAWRAELHNVKAGVHHVSLDELSDFQPSDPPTDATYSLSFAATNSSGDAPGIVALKEAKVDSVAFSSSGSVLQLGIDGSATLGQVYEIE</sequence>
<gene>
    <name evidence="7" type="ORF">B2J69_05385</name>
</gene>
<name>A0A1V9DNK2_9GAMM</name>
<dbReference type="OrthoDB" id="9785233at2"/>
<evidence type="ECO:0000256" key="1">
    <source>
        <dbReference type="ARBA" id="ARBA00010577"/>
    </source>
</evidence>
<keyword evidence="7" id="KW-0969">Cilium</keyword>
<keyword evidence="7" id="KW-0282">Flagellum</keyword>
<evidence type="ECO:0000256" key="4">
    <source>
        <dbReference type="ARBA" id="ARBA00024746"/>
    </source>
</evidence>
<dbReference type="Pfam" id="PF13861">
    <property type="entry name" value="FLgD_tudor"/>
    <property type="match status" value="1"/>
</dbReference>
<dbReference type="RefSeq" id="WP_081137111.1">
    <property type="nucleotide sequence ID" value="NZ_MWUE01000007.1"/>
</dbReference>
<evidence type="ECO:0000313" key="7">
    <source>
        <dbReference type="EMBL" id="OQP35427.1"/>
    </source>
</evidence>
<comment type="similarity">
    <text evidence="1 5">Belongs to the FlgD family.</text>
</comment>
<dbReference type="InterPro" id="IPR025963">
    <property type="entry name" value="FLgD_Tudor"/>
</dbReference>
<reference evidence="7 8" key="1">
    <citation type="submission" date="2017-02" db="EMBL/GenBank/DDBJ databases">
        <title>Whole genome shotgun sequence of Pantoea agglomerans strain AS1 isolated from a cycad, Zamia floridana in Central Florida, USA.</title>
        <authorList>
            <person name="Lata P."/>
            <person name="Govindarajan S."/>
            <person name="Qi F."/>
            <person name="Li J.-L."/>
            <person name="Maurya S.K."/>
            <person name="Sahoo M.K."/>
        </authorList>
    </citation>
    <scope>NUCLEOTIDE SEQUENCE [LARGE SCALE GENOMIC DNA]</scope>
    <source>
        <strain evidence="7 8">AS1</strain>
    </source>
</reference>
<dbReference type="Gene3D" id="2.30.30.910">
    <property type="match status" value="1"/>
</dbReference>
<keyword evidence="3 5" id="KW-1005">Bacterial flagellum biogenesis</keyword>
<feature type="domain" description="FlgD Tudor-like" evidence="6">
    <location>
        <begin position="83"/>
        <end position="216"/>
    </location>
</feature>
<dbReference type="GO" id="GO:0044781">
    <property type="term" value="P:bacterial-type flagellum organization"/>
    <property type="evidence" value="ECO:0007669"/>
    <property type="project" value="UniProtKB-UniRule"/>
</dbReference>
<accession>A0A1V9DNK2</accession>
<protein>
    <recommendedName>
        <fullName evidence="2 5">Basal-body rod modification protein FlgD</fullName>
    </recommendedName>
</protein>
<keyword evidence="8" id="KW-1185">Reference proteome</keyword>
<evidence type="ECO:0000256" key="5">
    <source>
        <dbReference type="RuleBase" id="RU362076"/>
    </source>
</evidence>
<comment type="function">
    <text evidence="4 5">Required for flagellar hook formation. May act as a scaffolding protein.</text>
</comment>
<keyword evidence="7" id="KW-0966">Cell projection</keyword>
<proteinExistence type="inferred from homology"/>
<evidence type="ECO:0000256" key="2">
    <source>
        <dbReference type="ARBA" id="ARBA00016013"/>
    </source>
</evidence>
<evidence type="ECO:0000259" key="6">
    <source>
        <dbReference type="Pfam" id="PF13861"/>
    </source>
</evidence>
<dbReference type="Pfam" id="PF03963">
    <property type="entry name" value="FlgD"/>
    <property type="match status" value="1"/>
</dbReference>
<dbReference type="InterPro" id="IPR005648">
    <property type="entry name" value="FlgD"/>
</dbReference>
<comment type="caution">
    <text evidence="7">The sequence shown here is derived from an EMBL/GenBank/DDBJ whole genome shotgun (WGS) entry which is preliminary data.</text>
</comment>
<evidence type="ECO:0000256" key="3">
    <source>
        <dbReference type="ARBA" id="ARBA00022795"/>
    </source>
</evidence>
<dbReference type="Gene3D" id="2.60.40.4070">
    <property type="match status" value="1"/>
</dbReference>
<dbReference type="EMBL" id="MWUE01000007">
    <property type="protein sequence ID" value="OQP35427.1"/>
    <property type="molecule type" value="Genomic_DNA"/>
</dbReference>
<dbReference type="Proteomes" id="UP000192769">
    <property type="component" value="Unassembled WGS sequence"/>
</dbReference>
<evidence type="ECO:0000313" key="8">
    <source>
        <dbReference type="Proteomes" id="UP000192769"/>
    </source>
</evidence>
<organism evidence="7 8">
    <name type="scientific">Pantoea latae</name>
    <dbReference type="NCBI Taxonomy" id="1964541"/>
    <lineage>
        <taxon>Bacteria</taxon>
        <taxon>Pseudomonadati</taxon>
        <taxon>Pseudomonadota</taxon>
        <taxon>Gammaproteobacteria</taxon>
        <taxon>Enterobacterales</taxon>
        <taxon>Erwiniaceae</taxon>
        <taxon>Pantoea</taxon>
    </lineage>
</organism>